<evidence type="ECO:0000313" key="3">
    <source>
        <dbReference type="Proteomes" id="UP000184073"/>
    </source>
</evidence>
<dbReference type="EMBL" id="KV878133">
    <property type="protein sequence ID" value="OJJ05785.1"/>
    <property type="molecule type" value="Genomic_DNA"/>
</dbReference>
<evidence type="ECO:0000313" key="2">
    <source>
        <dbReference type="EMBL" id="OJJ05785.1"/>
    </source>
</evidence>
<proteinExistence type="inferred from homology"/>
<organism evidence="2 3">
    <name type="scientific">Aspergillus versicolor CBS 583.65</name>
    <dbReference type="NCBI Taxonomy" id="1036611"/>
    <lineage>
        <taxon>Eukaryota</taxon>
        <taxon>Fungi</taxon>
        <taxon>Dikarya</taxon>
        <taxon>Ascomycota</taxon>
        <taxon>Pezizomycotina</taxon>
        <taxon>Eurotiomycetes</taxon>
        <taxon>Eurotiomycetidae</taxon>
        <taxon>Eurotiales</taxon>
        <taxon>Aspergillaceae</taxon>
        <taxon>Aspergillus</taxon>
        <taxon>Aspergillus subgen. Nidulantes</taxon>
    </lineage>
</organism>
<dbReference type="PANTHER" id="PTHR12475">
    <property type="match status" value="1"/>
</dbReference>
<evidence type="ECO:0008006" key="4">
    <source>
        <dbReference type="Google" id="ProtNLM"/>
    </source>
</evidence>
<accession>A0A1L9PWF8</accession>
<dbReference type="VEuPathDB" id="FungiDB:ASPVEDRAFT_32141"/>
<dbReference type="AlphaFoldDB" id="A0A1L9PWF8"/>
<dbReference type="GeneID" id="63726078"/>
<name>A0A1L9PWF8_ASPVE</name>
<sequence length="266" mass="29085">MESILTQTTSPACLVGAVAVLAFAATNPKSLPFTYTIQLLPSIYRLLKPRLSKRSSRPETGLSIPDTQSPVTAKRRLFTHHTTHSRATISDLGIALRKSNSTFFIDADISRAELLTTLFSEALAGLGPANFLLESVQCKFLADIRPYAAYVVSSRVLAWNERSFYVVTYFLKPGADIPWDVEVLGGPQAVVDDGRYKDGVFSVMLSKHVFMAKKLLSPREVLHRAGLLLLQGEGEKREGCDGDAMAAEAVEQAVQWGLEYVSGCMG</sequence>
<keyword evidence="3" id="KW-1185">Reference proteome</keyword>
<evidence type="ECO:0000256" key="1">
    <source>
        <dbReference type="ARBA" id="ARBA00038476"/>
    </source>
</evidence>
<protein>
    <recommendedName>
        <fullName evidence="4">Thioesterase domain-containing protein</fullName>
    </recommendedName>
</protein>
<dbReference type="InterPro" id="IPR051490">
    <property type="entry name" value="THEM6_lcsJ_thioesterase"/>
</dbReference>
<gene>
    <name evidence="2" type="ORF">ASPVEDRAFT_32141</name>
</gene>
<dbReference type="PANTHER" id="PTHR12475:SF4">
    <property type="entry name" value="PROTEIN THEM6"/>
    <property type="match status" value="1"/>
</dbReference>
<dbReference type="SUPFAM" id="SSF54637">
    <property type="entry name" value="Thioesterase/thiol ester dehydrase-isomerase"/>
    <property type="match status" value="1"/>
</dbReference>
<dbReference type="InterPro" id="IPR029069">
    <property type="entry name" value="HotDog_dom_sf"/>
</dbReference>
<comment type="similarity">
    <text evidence="1">Belongs to the lcsJ thioesterase family.</text>
</comment>
<reference evidence="3" key="1">
    <citation type="journal article" date="2017" name="Genome Biol.">
        <title>Comparative genomics reveals high biological diversity and specific adaptations in the industrially and medically important fungal genus Aspergillus.</title>
        <authorList>
            <person name="de Vries R.P."/>
            <person name="Riley R."/>
            <person name="Wiebenga A."/>
            <person name="Aguilar-Osorio G."/>
            <person name="Amillis S."/>
            <person name="Uchima C.A."/>
            <person name="Anderluh G."/>
            <person name="Asadollahi M."/>
            <person name="Askin M."/>
            <person name="Barry K."/>
            <person name="Battaglia E."/>
            <person name="Bayram O."/>
            <person name="Benocci T."/>
            <person name="Braus-Stromeyer S.A."/>
            <person name="Caldana C."/>
            <person name="Canovas D."/>
            <person name="Cerqueira G.C."/>
            <person name="Chen F."/>
            <person name="Chen W."/>
            <person name="Choi C."/>
            <person name="Clum A."/>
            <person name="Dos Santos R.A."/>
            <person name="Damasio A.R."/>
            <person name="Diallinas G."/>
            <person name="Emri T."/>
            <person name="Fekete E."/>
            <person name="Flipphi M."/>
            <person name="Freyberg S."/>
            <person name="Gallo A."/>
            <person name="Gournas C."/>
            <person name="Habgood R."/>
            <person name="Hainaut M."/>
            <person name="Harispe M.L."/>
            <person name="Henrissat B."/>
            <person name="Hilden K.S."/>
            <person name="Hope R."/>
            <person name="Hossain A."/>
            <person name="Karabika E."/>
            <person name="Karaffa L."/>
            <person name="Karanyi Z."/>
            <person name="Krasevec N."/>
            <person name="Kuo A."/>
            <person name="Kusch H."/>
            <person name="LaButti K."/>
            <person name="Lagendijk E.L."/>
            <person name="Lapidus A."/>
            <person name="Levasseur A."/>
            <person name="Lindquist E."/>
            <person name="Lipzen A."/>
            <person name="Logrieco A.F."/>
            <person name="MacCabe A."/>
            <person name="Maekelae M.R."/>
            <person name="Malavazi I."/>
            <person name="Melin P."/>
            <person name="Meyer V."/>
            <person name="Mielnichuk N."/>
            <person name="Miskei M."/>
            <person name="Molnar A.P."/>
            <person name="Mule G."/>
            <person name="Ngan C.Y."/>
            <person name="Orejas M."/>
            <person name="Orosz E."/>
            <person name="Ouedraogo J.P."/>
            <person name="Overkamp K.M."/>
            <person name="Park H.-S."/>
            <person name="Perrone G."/>
            <person name="Piumi F."/>
            <person name="Punt P.J."/>
            <person name="Ram A.F."/>
            <person name="Ramon A."/>
            <person name="Rauscher S."/>
            <person name="Record E."/>
            <person name="Riano-Pachon D.M."/>
            <person name="Robert V."/>
            <person name="Roehrig J."/>
            <person name="Ruller R."/>
            <person name="Salamov A."/>
            <person name="Salih N.S."/>
            <person name="Samson R.A."/>
            <person name="Sandor E."/>
            <person name="Sanguinetti M."/>
            <person name="Schuetze T."/>
            <person name="Sepcic K."/>
            <person name="Shelest E."/>
            <person name="Sherlock G."/>
            <person name="Sophianopoulou V."/>
            <person name="Squina F.M."/>
            <person name="Sun H."/>
            <person name="Susca A."/>
            <person name="Todd R.B."/>
            <person name="Tsang A."/>
            <person name="Unkles S.E."/>
            <person name="van de Wiele N."/>
            <person name="van Rossen-Uffink D."/>
            <person name="Oliveira J.V."/>
            <person name="Vesth T.C."/>
            <person name="Visser J."/>
            <person name="Yu J.-H."/>
            <person name="Zhou M."/>
            <person name="Andersen M.R."/>
            <person name="Archer D.B."/>
            <person name="Baker S.E."/>
            <person name="Benoit I."/>
            <person name="Brakhage A.A."/>
            <person name="Braus G.H."/>
            <person name="Fischer R."/>
            <person name="Frisvad J.C."/>
            <person name="Goldman G.H."/>
            <person name="Houbraken J."/>
            <person name="Oakley B."/>
            <person name="Pocsi I."/>
            <person name="Scazzocchio C."/>
            <person name="Seiboth B."/>
            <person name="vanKuyk P.A."/>
            <person name="Wortman J."/>
            <person name="Dyer P.S."/>
            <person name="Grigoriev I.V."/>
        </authorList>
    </citation>
    <scope>NUCLEOTIDE SEQUENCE [LARGE SCALE GENOMIC DNA]</scope>
    <source>
        <strain evidence="3">CBS 583.65</strain>
    </source>
</reference>
<dbReference type="Proteomes" id="UP000184073">
    <property type="component" value="Unassembled WGS sequence"/>
</dbReference>
<dbReference type="OrthoDB" id="265761at2759"/>
<dbReference type="RefSeq" id="XP_040671547.1">
    <property type="nucleotide sequence ID" value="XM_040810567.1"/>
</dbReference>